<dbReference type="Pfam" id="PF12686">
    <property type="entry name" value="DUF3800"/>
    <property type="match status" value="1"/>
</dbReference>
<dbReference type="EMBL" id="FUYJ01000002">
    <property type="protein sequence ID" value="SKA95829.1"/>
    <property type="molecule type" value="Genomic_DNA"/>
</dbReference>
<evidence type="ECO:0008006" key="3">
    <source>
        <dbReference type="Google" id="ProtNLM"/>
    </source>
</evidence>
<dbReference type="RefSeq" id="WP_078817287.1">
    <property type="nucleotide sequence ID" value="NZ_FUYJ01000002.1"/>
</dbReference>
<dbReference type="Proteomes" id="UP000190042">
    <property type="component" value="Unassembled WGS sequence"/>
</dbReference>
<name>A0A1T4Y214_9BACL</name>
<protein>
    <recommendedName>
        <fullName evidence="3">DUF3800 domain-containing protein</fullName>
    </recommendedName>
</protein>
<keyword evidence="2" id="KW-1185">Reference proteome</keyword>
<evidence type="ECO:0000313" key="2">
    <source>
        <dbReference type="Proteomes" id="UP000190042"/>
    </source>
</evidence>
<organism evidence="1 2">
    <name type="scientific">Sporosarcina newyorkensis</name>
    <dbReference type="NCBI Taxonomy" id="759851"/>
    <lineage>
        <taxon>Bacteria</taxon>
        <taxon>Bacillati</taxon>
        <taxon>Bacillota</taxon>
        <taxon>Bacilli</taxon>
        <taxon>Bacillales</taxon>
        <taxon>Caryophanaceae</taxon>
        <taxon>Sporosarcina</taxon>
    </lineage>
</organism>
<gene>
    <name evidence="1" type="ORF">SAMN04244570_1710</name>
</gene>
<dbReference type="InterPro" id="IPR024524">
    <property type="entry name" value="DUF3800"/>
</dbReference>
<sequence length="272" mass="31417">MNGTKSTEIIICFDESGKQKQDPIQLMGAVSIPSIVYNHPNHADIHALNDKYKFHWTSYGGYSKDREGIELLFELLEPLVPYIQINIIHYSRNKLDSQAGLFTSAYSSKQKILSDMIYTKLPERIFYGLLRGYGEQNQLHAKIFIEDATEYRSKHLDVHVKDTLNIHSLYRGEYFVITECHYRSKGKEIGVELIDLLLGMVGLILDNPVAPGTKKKAKIALVLKLLKNDKLQPLINRLRLFQLNHSNQLVEVDFNYSIKLFINRNFNDYLKI</sequence>
<accession>A0A1T4Y214</accession>
<reference evidence="2" key="1">
    <citation type="submission" date="2017-02" db="EMBL/GenBank/DDBJ databases">
        <authorList>
            <person name="Varghese N."/>
            <person name="Submissions S."/>
        </authorList>
    </citation>
    <scope>NUCLEOTIDE SEQUENCE [LARGE SCALE GENOMIC DNA]</scope>
    <source>
        <strain evidence="2">DSM 23966</strain>
    </source>
</reference>
<evidence type="ECO:0000313" key="1">
    <source>
        <dbReference type="EMBL" id="SKA95829.1"/>
    </source>
</evidence>
<dbReference type="AlphaFoldDB" id="A0A1T4Y214"/>
<proteinExistence type="predicted"/>